<accession>A0A919RYA4</accession>
<sequence length="243" mass="27596">MKNNESMIFVFIASIIIGVLISLNFNFKRTSNSFQISAQQYQEAYNQRNKLYSEISNLRESNHNMTNKINKYKYSDSKAEKLIEDVNKELNYNKMIAGFSSVKGKGIKMIIRDGSTEFPEGDENNILILLRTLHDDDMIKVVNELKVAGAQAIAINNQRVLPNTEIFCSWAFLRINGEQIPAPFVVNVVGDPDVLENTLMRDDGFIRTLINRGIEVEISKENEMIMPAEIGTISYDNLTLSSK</sequence>
<evidence type="ECO:0000256" key="2">
    <source>
        <dbReference type="SAM" id="Coils"/>
    </source>
</evidence>
<comment type="similarity">
    <text evidence="1">Belongs to the UPF0749 family.</text>
</comment>
<evidence type="ECO:0008006" key="6">
    <source>
        <dbReference type="Google" id="ProtNLM"/>
    </source>
</evidence>
<dbReference type="Pfam" id="PF05949">
    <property type="entry name" value="DUF881"/>
    <property type="match status" value="1"/>
</dbReference>
<dbReference type="EMBL" id="BOPZ01000003">
    <property type="protein sequence ID" value="GIM27979.1"/>
    <property type="molecule type" value="Genomic_DNA"/>
</dbReference>
<proteinExistence type="inferred from homology"/>
<dbReference type="Proteomes" id="UP000679179">
    <property type="component" value="Unassembled WGS sequence"/>
</dbReference>
<feature type="transmembrane region" description="Helical" evidence="3">
    <location>
        <begin position="6"/>
        <end position="27"/>
    </location>
</feature>
<dbReference type="InterPro" id="IPR010273">
    <property type="entry name" value="DUF881"/>
</dbReference>
<evidence type="ECO:0000256" key="3">
    <source>
        <dbReference type="SAM" id="Phobius"/>
    </source>
</evidence>
<feature type="coiled-coil region" evidence="2">
    <location>
        <begin position="41"/>
        <end position="68"/>
    </location>
</feature>
<reference evidence="4" key="1">
    <citation type="submission" date="2021-03" db="EMBL/GenBank/DDBJ databases">
        <title>Taxonomic study of Clostridium polyendosporum from meadow-gley soil under rice.</title>
        <authorList>
            <person name="Kobayashi H."/>
            <person name="Tanizawa Y."/>
            <person name="Yagura M."/>
        </authorList>
    </citation>
    <scope>NUCLEOTIDE SEQUENCE</scope>
    <source>
        <strain evidence="4">JCM 30710</strain>
    </source>
</reference>
<keyword evidence="3" id="KW-1133">Transmembrane helix</keyword>
<keyword evidence="5" id="KW-1185">Reference proteome</keyword>
<evidence type="ECO:0000313" key="5">
    <source>
        <dbReference type="Proteomes" id="UP000679179"/>
    </source>
</evidence>
<evidence type="ECO:0000313" key="4">
    <source>
        <dbReference type="EMBL" id="GIM27979.1"/>
    </source>
</evidence>
<dbReference type="Gene3D" id="3.30.70.1880">
    <property type="entry name" value="Protein of unknown function DUF881"/>
    <property type="match status" value="1"/>
</dbReference>
<dbReference type="RefSeq" id="WP_212902726.1">
    <property type="nucleotide sequence ID" value="NZ_BOPZ01000003.1"/>
</dbReference>
<keyword evidence="3" id="KW-0812">Transmembrane</keyword>
<comment type="caution">
    <text evidence="4">The sequence shown here is derived from an EMBL/GenBank/DDBJ whole genome shotgun (WGS) entry which is preliminary data.</text>
</comment>
<dbReference type="PANTHER" id="PTHR37313">
    <property type="entry name" value="UPF0749 PROTEIN RV1825"/>
    <property type="match status" value="1"/>
</dbReference>
<name>A0A919RYA4_9CLOT</name>
<keyword evidence="2" id="KW-0175">Coiled coil</keyword>
<protein>
    <recommendedName>
        <fullName evidence="6">Division initiation protein</fullName>
    </recommendedName>
</protein>
<dbReference type="AlphaFoldDB" id="A0A919RYA4"/>
<organism evidence="4 5">
    <name type="scientific">Clostridium polyendosporum</name>
    <dbReference type="NCBI Taxonomy" id="69208"/>
    <lineage>
        <taxon>Bacteria</taxon>
        <taxon>Bacillati</taxon>
        <taxon>Bacillota</taxon>
        <taxon>Clostridia</taxon>
        <taxon>Eubacteriales</taxon>
        <taxon>Clostridiaceae</taxon>
        <taxon>Clostridium</taxon>
    </lineage>
</organism>
<dbReference type="PANTHER" id="PTHR37313:SF2">
    <property type="entry name" value="UPF0749 PROTEIN YLXX"/>
    <property type="match status" value="1"/>
</dbReference>
<keyword evidence="3" id="KW-0472">Membrane</keyword>
<gene>
    <name evidence="4" type="ORF">CPJCM30710_06450</name>
</gene>
<evidence type="ECO:0000256" key="1">
    <source>
        <dbReference type="ARBA" id="ARBA00009108"/>
    </source>
</evidence>